<dbReference type="AlphaFoldDB" id="A0A0D2GDQ7"/>
<dbReference type="Pfam" id="PF23397">
    <property type="entry name" value="DUF7104"/>
    <property type="match status" value="2"/>
</dbReference>
<sequence>MTSRLFNPGFPYGLWDEVNTKFKDSAASNPPLSPQSTNAPLDQSTLEALLAHIPQGEVEISTLDTNVTCAWCNVLYSVDISTTGGTKTRLLVEFTRCRNASLAEDYMKHYLALFERRLSDGIWPAGIGTHSLRTDTSVFWIRDTIFAKVFVDDFSTDMPSDRLKHLIHNVARKIDEHLEKYSVSEENQTIPHATLQTARNMLVEVGQTFKVHIMDAGDLHKVKPSLIEHTDLVTQVGSGSASGEYTFFALKYGKTEITLPIAHAKTLAMKLLKLTIDICKGPEKVAEDDLNKARQREEISESEHELLHSVLFDEQNRTEPIPGDLVVKITNVLCAQVMICLLNRQGLEIQIPEDAIIAIARRFDHRVMASLLEKRGLTEPLTRDVIEAAAENSDGDKIIQVFLREGLDIPFTEKAMIQIAERCSRVLMIDLLHRYGSEIRIPEEAIIAIARRFDHQVMASLLEKGGLQEPITKKTIEAVTENSDGGKIIRAFFREGLDISFTEYAIVQIAERFDRDLMIDLLHRYGSKIQIPAEAVVAIAGRFDYQVMGSLLEKGRLEELPTGDVIKAAVENPDGEKVLQTILTQEELQISIPETAMADIARKFGHQTFELALKKQGSKVRITREIMDAARHNYDNTNGIMKLLLAQSGVRDLIEGEELVSFARYFDEELMDLLLTSLAPEVQVDPGVPQRMVKAIEVNSKIEGLDKKKALGERIMSTFVERTTVVV</sequence>
<accession>A0A0D2GDQ7</accession>
<keyword evidence="2" id="KW-1185">Reference proteome</keyword>
<dbReference type="HOGENOM" id="CLU_380834_0_0_1"/>
<protein>
    <submittedName>
        <fullName evidence="1">Uncharacterized protein</fullName>
    </submittedName>
</protein>
<dbReference type="Proteomes" id="UP000053029">
    <property type="component" value="Unassembled WGS sequence"/>
</dbReference>
<dbReference type="RefSeq" id="XP_013282701.1">
    <property type="nucleotide sequence ID" value="XM_013427247.1"/>
</dbReference>
<dbReference type="GeneID" id="25308222"/>
<dbReference type="VEuPathDB" id="FungiDB:Z517_08732"/>
<reference evidence="1 2" key="1">
    <citation type="submission" date="2015-01" db="EMBL/GenBank/DDBJ databases">
        <title>The Genome Sequence of Fonsecaea pedrosoi CBS 271.37.</title>
        <authorList>
            <consortium name="The Broad Institute Genomics Platform"/>
            <person name="Cuomo C."/>
            <person name="de Hoog S."/>
            <person name="Gorbushina A."/>
            <person name="Stielow B."/>
            <person name="Teixiera M."/>
            <person name="Abouelleil A."/>
            <person name="Chapman S.B."/>
            <person name="Priest M."/>
            <person name="Young S.K."/>
            <person name="Wortman J."/>
            <person name="Nusbaum C."/>
            <person name="Birren B."/>
        </authorList>
    </citation>
    <scope>NUCLEOTIDE SEQUENCE [LARGE SCALE GENOMIC DNA]</scope>
    <source>
        <strain evidence="1 2">CBS 271.37</strain>
    </source>
</reference>
<proteinExistence type="predicted"/>
<organism evidence="1 2">
    <name type="scientific">Fonsecaea pedrosoi CBS 271.37</name>
    <dbReference type="NCBI Taxonomy" id="1442368"/>
    <lineage>
        <taxon>Eukaryota</taxon>
        <taxon>Fungi</taxon>
        <taxon>Dikarya</taxon>
        <taxon>Ascomycota</taxon>
        <taxon>Pezizomycotina</taxon>
        <taxon>Eurotiomycetes</taxon>
        <taxon>Chaetothyriomycetidae</taxon>
        <taxon>Chaetothyriales</taxon>
        <taxon>Herpotrichiellaceae</taxon>
        <taxon>Fonsecaea</taxon>
    </lineage>
</organism>
<name>A0A0D2GDQ7_9EURO</name>
<dbReference type="EMBL" id="KN846973">
    <property type="protein sequence ID" value="KIW78893.1"/>
    <property type="molecule type" value="Genomic_DNA"/>
</dbReference>
<evidence type="ECO:0000313" key="2">
    <source>
        <dbReference type="Proteomes" id="UP000053029"/>
    </source>
</evidence>
<dbReference type="InterPro" id="IPR055530">
    <property type="entry name" value="DUF7104"/>
</dbReference>
<evidence type="ECO:0000313" key="1">
    <source>
        <dbReference type="EMBL" id="KIW78893.1"/>
    </source>
</evidence>
<gene>
    <name evidence="1" type="ORF">Z517_08732</name>
</gene>